<feature type="binding site" evidence="11">
    <location>
        <position position="65"/>
    </location>
    <ligand>
        <name>Mg(2+)</name>
        <dbReference type="ChEBI" id="CHEBI:18420"/>
        <label>1</label>
        <note>catalytic</note>
    </ligand>
</feature>
<feature type="binding site" evidence="10">
    <location>
        <position position="224"/>
    </location>
    <ligand>
        <name>substrate</name>
    </ligand>
</feature>
<feature type="binding site" evidence="11">
    <location>
        <position position="87"/>
    </location>
    <ligand>
        <name>Mg(2+)</name>
        <dbReference type="ChEBI" id="CHEBI:18420"/>
        <label>1</label>
        <note>catalytic</note>
    </ligand>
</feature>
<dbReference type="EC" id="3.1.3.7" evidence="10"/>
<evidence type="ECO:0000256" key="9">
    <source>
        <dbReference type="ARBA" id="ARBA00023136"/>
    </source>
</evidence>
<dbReference type="PANTHER" id="PTHR43028">
    <property type="entry name" value="3'(2'),5'-BISPHOSPHATE NUCLEOTIDASE 1"/>
    <property type="match status" value="1"/>
</dbReference>
<feature type="binding site" evidence="10">
    <location>
        <position position="85"/>
    </location>
    <ligand>
        <name>Mg(2+)</name>
        <dbReference type="ChEBI" id="CHEBI:18420"/>
        <label>2</label>
    </ligand>
</feature>
<dbReference type="InterPro" id="IPR020550">
    <property type="entry name" value="Inositol_monophosphatase_CS"/>
</dbReference>
<comment type="caution">
    <text evidence="12">The sequence shown here is derived from an EMBL/GenBank/DDBJ whole genome shotgun (WGS) entry which is preliminary data.</text>
</comment>
<accession>A0A2T4U3E2</accession>
<dbReference type="Gene3D" id="3.40.190.80">
    <property type="match status" value="1"/>
</dbReference>
<dbReference type="PROSITE" id="PS00629">
    <property type="entry name" value="IMP_1"/>
    <property type="match status" value="1"/>
</dbReference>
<dbReference type="NCBIfam" id="TIGR01331">
    <property type="entry name" value="bisphos_cysQ"/>
    <property type="match status" value="1"/>
</dbReference>
<dbReference type="GO" id="GO:0046854">
    <property type="term" value="P:phosphatidylinositol phosphate biosynthetic process"/>
    <property type="evidence" value="ECO:0007669"/>
    <property type="project" value="InterPro"/>
</dbReference>
<protein>
    <recommendedName>
        <fullName evidence="10">3'(2'),5'-bisphosphate nucleotidase CysQ</fullName>
        <ecNumber evidence="10">3.1.3.7</ecNumber>
    </recommendedName>
    <alternativeName>
        <fullName evidence="10">3'(2'),5-bisphosphonucleoside 3'(2')-phosphohydrolase</fullName>
    </alternativeName>
    <alternativeName>
        <fullName evidence="10">3'-phosphoadenosine 5'-phosphate phosphatase</fullName>
        <shortName evidence="10">PAP phosphatase</shortName>
    </alternativeName>
</protein>
<feature type="binding site" evidence="10">
    <location>
        <position position="65"/>
    </location>
    <ligand>
        <name>Mg(2+)</name>
        <dbReference type="ChEBI" id="CHEBI:18420"/>
        <label>1</label>
    </ligand>
</feature>
<dbReference type="PANTHER" id="PTHR43028:SF5">
    <property type="entry name" value="3'(2'),5'-BISPHOSPHATE NUCLEOTIDASE 1"/>
    <property type="match status" value="1"/>
</dbReference>
<dbReference type="Pfam" id="PF00459">
    <property type="entry name" value="Inositol_P"/>
    <property type="match status" value="1"/>
</dbReference>
<feature type="binding site" evidence="11">
    <location>
        <position position="224"/>
    </location>
    <ligand>
        <name>Mg(2+)</name>
        <dbReference type="ChEBI" id="CHEBI:18420"/>
        <label>1</label>
        <note>catalytic</note>
    </ligand>
</feature>
<evidence type="ECO:0000256" key="2">
    <source>
        <dbReference type="ARBA" id="ARBA00001625"/>
    </source>
</evidence>
<dbReference type="AlphaFoldDB" id="A0A2T4U3E2"/>
<dbReference type="HAMAP" id="MF_02095">
    <property type="entry name" value="CysQ"/>
    <property type="match status" value="1"/>
</dbReference>
<proteinExistence type="inferred from homology"/>
<evidence type="ECO:0000256" key="8">
    <source>
        <dbReference type="ARBA" id="ARBA00022842"/>
    </source>
</evidence>
<dbReference type="EMBL" id="PZJJ01000029">
    <property type="protein sequence ID" value="PTL37917.1"/>
    <property type="molecule type" value="Genomic_DNA"/>
</dbReference>
<organism evidence="12 13">
    <name type="scientific">Alkalicoccus saliphilus</name>
    <dbReference type="NCBI Taxonomy" id="200989"/>
    <lineage>
        <taxon>Bacteria</taxon>
        <taxon>Bacillati</taxon>
        <taxon>Bacillota</taxon>
        <taxon>Bacilli</taxon>
        <taxon>Bacillales</taxon>
        <taxon>Bacillaceae</taxon>
        <taxon>Alkalicoccus</taxon>
    </lineage>
</organism>
<keyword evidence="8 10" id="KW-0460">Magnesium</keyword>
<dbReference type="GO" id="GO:0008441">
    <property type="term" value="F:3'(2'),5'-bisphosphate nucleotidase activity"/>
    <property type="evidence" value="ECO:0007669"/>
    <property type="project" value="UniProtKB-UniRule"/>
</dbReference>
<dbReference type="InterPro" id="IPR050725">
    <property type="entry name" value="CysQ/Inositol_MonoPase"/>
</dbReference>
<sequence length="277" mass="30959">MKETMKKLLPICLEAGEEIMRLYNTHVSTSFKEDDSPVTEADTKANRIIAAGLEQLDSSIPILSEEGQHIPVDERKAWSRFWLVDPLDGTKEFLKKNDEFTVNIALIEGDYPTAGIIYAPALDECWFAFEGNAYKLEQASAYQGGAIDTILERAIPLPMAETWETVRIAASRSHLSAETETFISQKEKFHTVDFVSRGSSLKFCLTAEGKADYYPRYAPTMEWDTAAGQAIVEAAGGRVETYAAEKRMNYNKESLINDWFLVTAKSAEEKTGKQSGE</sequence>
<reference evidence="12 13" key="1">
    <citation type="submission" date="2018-03" db="EMBL/GenBank/DDBJ databases">
        <title>Alkalicoccus saliphilus sp. nov., isolated from a mineral pool.</title>
        <authorList>
            <person name="Zhao B."/>
        </authorList>
    </citation>
    <scope>NUCLEOTIDE SEQUENCE [LARGE SCALE GENOMIC DNA]</scope>
    <source>
        <strain evidence="12 13">6AG</strain>
    </source>
</reference>
<evidence type="ECO:0000256" key="4">
    <source>
        <dbReference type="ARBA" id="ARBA00022475"/>
    </source>
</evidence>
<comment type="function">
    <text evidence="10">Converts adenosine-3',5'-bisphosphate (PAP) to AMP.</text>
</comment>
<evidence type="ECO:0000256" key="10">
    <source>
        <dbReference type="HAMAP-Rule" id="MF_02095"/>
    </source>
</evidence>
<dbReference type="GO" id="GO:0052834">
    <property type="term" value="F:inositol monophosphate phosphatase activity"/>
    <property type="evidence" value="ECO:0007669"/>
    <property type="project" value="UniProtKB-EC"/>
</dbReference>
<evidence type="ECO:0000313" key="13">
    <source>
        <dbReference type="Proteomes" id="UP000240509"/>
    </source>
</evidence>
<gene>
    <name evidence="10 12" type="primary">cysQ</name>
    <name evidence="12" type="ORF">C6Y45_14040</name>
</gene>
<feature type="binding site" evidence="11">
    <location>
        <position position="85"/>
    </location>
    <ligand>
        <name>Mg(2+)</name>
        <dbReference type="ChEBI" id="CHEBI:18420"/>
        <label>1</label>
        <note>catalytic</note>
    </ligand>
</feature>
<dbReference type="InterPro" id="IPR000760">
    <property type="entry name" value="Inositol_monophosphatase-like"/>
</dbReference>
<dbReference type="OrthoDB" id="9772456at2"/>
<keyword evidence="7 10" id="KW-0378">Hydrolase</keyword>
<comment type="catalytic activity">
    <reaction evidence="1">
        <text>a myo-inositol phosphate + H2O = myo-inositol + phosphate</text>
        <dbReference type="Rhea" id="RHEA:24056"/>
        <dbReference type="ChEBI" id="CHEBI:15377"/>
        <dbReference type="ChEBI" id="CHEBI:17268"/>
        <dbReference type="ChEBI" id="CHEBI:43474"/>
        <dbReference type="ChEBI" id="CHEBI:84139"/>
        <dbReference type="EC" id="3.1.3.25"/>
    </reaction>
</comment>
<dbReference type="InterPro" id="IPR006240">
    <property type="entry name" value="CysQ"/>
</dbReference>
<dbReference type="GO" id="GO:0050427">
    <property type="term" value="P:3'-phosphoadenosine 5'-phosphosulfate metabolic process"/>
    <property type="evidence" value="ECO:0007669"/>
    <property type="project" value="TreeGrafter"/>
</dbReference>
<feature type="binding site" evidence="10">
    <location>
        <position position="224"/>
    </location>
    <ligand>
        <name>Mg(2+)</name>
        <dbReference type="ChEBI" id="CHEBI:18420"/>
        <label>2</label>
    </ligand>
</feature>
<dbReference type="Gene3D" id="3.30.540.10">
    <property type="entry name" value="Fructose-1,6-Bisphosphatase, subunit A, domain 1"/>
    <property type="match status" value="1"/>
</dbReference>
<keyword evidence="5" id="KW-0997">Cell inner membrane</keyword>
<evidence type="ECO:0000313" key="12">
    <source>
        <dbReference type="EMBL" id="PTL37917.1"/>
    </source>
</evidence>
<evidence type="ECO:0000256" key="1">
    <source>
        <dbReference type="ARBA" id="ARBA00001033"/>
    </source>
</evidence>
<keyword evidence="9 10" id="KW-0472">Membrane</keyword>
<feature type="binding site" evidence="10">
    <location>
        <position position="87"/>
    </location>
    <ligand>
        <name>Mg(2+)</name>
        <dbReference type="ChEBI" id="CHEBI:18420"/>
        <label>1</label>
    </ligand>
</feature>
<keyword evidence="6 10" id="KW-0479">Metal-binding</keyword>
<dbReference type="Proteomes" id="UP000240509">
    <property type="component" value="Unassembled WGS sequence"/>
</dbReference>
<dbReference type="PRINTS" id="PR00377">
    <property type="entry name" value="IMPHPHTASES"/>
</dbReference>
<keyword evidence="4 10" id="KW-1003">Cell membrane</keyword>
<dbReference type="GO" id="GO:0000287">
    <property type="term" value="F:magnesium ion binding"/>
    <property type="evidence" value="ECO:0007669"/>
    <property type="project" value="UniProtKB-UniRule"/>
</dbReference>
<dbReference type="GO" id="GO:0005886">
    <property type="term" value="C:plasma membrane"/>
    <property type="evidence" value="ECO:0007669"/>
    <property type="project" value="UniProtKB-SubCell"/>
</dbReference>
<dbReference type="CDD" id="cd01638">
    <property type="entry name" value="CysQ"/>
    <property type="match status" value="1"/>
</dbReference>
<comment type="catalytic activity">
    <reaction evidence="2 10">
        <text>adenosine 3',5'-bisphosphate + H2O = AMP + phosphate</text>
        <dbReference type="Rhea" id="RHEA:10040"/>
        <dbReference type="ChEBI" id="CHEBI:15377"/>
        <dbReference type="ChEBI" id="CHEBI:43474"/>
        <dbReference type="ChEBI" id="CHEBI:58343"/>
        <dbReference type="ChEBI" id="CHEBI:456215"/>
        <dbReference type="EC" id="3.1.3.7"/>
    </reaction>
</comment>
<evidence type="ECO:0000256" key="3">
    <source>
        <dbReference type="ARBA" id="ARBA00005289"/>
    </source>
</evidence>
<feature type="binding site" evidence="10">
    <location>
        <begin position="87"/>
        <end position="90"/>
    </location>
    <ligand>
        <name>substrate</name>
    </ligand>
</feature>
<feature type="binding site" evidence="10">
    <location>
        <position position="85"/>
    </location>
    <ligand>
        <name>Mg(2+)</name>
        <dbReference type="ChEBI" id="CHEBI:18420"/>
        <label>1</label>
    </ligand>
</feature>
<evidence type="ECO:0000256" key="11">
    <source>
        <dbReference type="PIRSR" id="PIRSR600760-2"/>
    </source>
</evidence>
<feature type="binding site" evidence="11">
    <location>
        <position position="88"/>
    </location>
    <ligand>
        <name>Mg(2+)</name>
        <dbReference type="ChEBI" id="CHEBI:18420"/>
        <label>1</label>
        <note>catalytic</note>
    </ligand>
</feature>
<comment type="subcellular location">
    <subcellularLocation>
        <location evidence="10">Cell membrane</location>
        <topology evidence="10">Peripheral membrane protein</topology>
        <orientation evidence="10">Cytoplasmic side</orientation>
    </subcellularLocation>
</comment>
<comment type="similarity">
    <text evidence="3 10">Belongs to the inositol monophosphatase superfamily. CysQ family.</text>
</comment>
<dbReference type="PROSITE" id="PS00630">
    <property type="entry name" value="IMP_2"/>
    <property type="match status" value="1"/>
</dbReference>
<dbReference type="RefSeq" id="WP_107585864.1">
    <property type="nucleotide sequence ID" value="NZ_PZJJ01000029.1"/>
</dbReference>
<name>A0A2T4U3E2_9BACI</name>
<evidence type="ECO:0000256" key="6">
    <source>
        <dbReference type="ARBA" id="ARBA00022723"/>
    </source>
</evidence>
<feature type="binding site" evidence="10">
    <location>
        <position position="88"/>
    </location>
    <ligand>
        <name>Mg(2+)</name>
        <dbReference type="ChEBI" id="CHEBI:18420"/>
        <label>2</label>
    </ligand>
</feature>
<comment type="cofactor">
    <cofactor evidence="10 11">
        <name>Mg(2+)</name>
        <dbReference type="ChEBI" id="CHEBI:18420"/>
    </cofactor>
</comment>
<dbReference type="SUPFAM" id="SSF56655">
    <property type="entry name" value="Carbohydrate phosphatase"/>
    <property type="match status" value="1"/>
</dbReference>
<keyword evidence="13" id="KW-1185">Reference proteome</keyword>
<dbReference type="InterPro" id="IPR020583">
    <property type="entry name" value="Inositol_monoP_metal-BS"/>
</dbReference>
<evidence type="ECO:0000256" key="5">
    <source>
        <dbReference type="ARBA" id="ARBA00022519"/>
    </source>
</evidence>
<evidence type="ECO:0000256" key="7">
    <source>
        <dbReference type="ARBA" id="ARBA00022801"/>
    </source>
</evidence>
<dbReference type="GO" id="GO:0000103">
    <property type="term" value="P:sulfate assimilation"/>
    <property type="evidence" value="ECO:0007669"/>
    <property type="project" value="TreeGrafter"/>
</dbReference>
<feature type="binding site" evidence="10">
    <location>
        <position position="65"/>
    </location>
    <ligand>
        <name>substrate</name>
    </ligand>
</feature>